<sequence length="488" mass="51750">MTAVPDWDIVSDADLVGAALSGDRMAFAGIYDRYADRLHDFCVGMVRDRDAAADCVQDVFCTAATALDKLREPDKLRPWLYAIARNEALRRIRQRRREEPSEELPDEASGDAGPDTLAARNELAKLVAEAAGGLSDRDRAVLELGYRHGLEGPELAEALGVSAASAKKIMQRLRDTMERSLGALLVARRGQSGNSCAELGTILAGWDGTFTILMRKRIARHIESCPTCDQDRRRMVNPVALLGGTPLFIPAPTWLRDHTLNRIQLTSASADLGSAPTQAQSALPDAPTEQFAAADVLDAEPAATTPNSRAMLTMSLLIGIPLIVLALTIAWRYETNAPVAPKGVTTSVTAPPSTTPENPVTTTVAPPPPPSPTAVVTAPPEPTTAAPPRAVPPPQQSPVPVPLPPAAPVVTPQPSPRPLPPHHPRPPVVSEQPSPSQAPPIITEPLPSPTPTTPAGTPKPPRPRPLPQGPVGPIEPAPVTTTQPPVIY</sequence>
<feature type="compositionally biased region" description="Polar residues" evidence="5">
    <location>
        <begin position="479"/>
        <end position="488"/>
    </location>
</feature>
<dbReference type="RefSeq" id="WP_191295037.1">
    <property type="nucleotide sequence ID" value="NZ_ANBS01000023.1"/>
</dbReference>
<evidence type="ECO:0000313" key="8">
    <source>
        <dbReference type="Proteomes" id="UP000309231"/>
    </source>
</evidence>
<reference evidence="7 8" key="1">
    <citation type="journal article" date="2019" name="BMC Evol. Biol.">
        <title>Comparative genomics of Mycobacterium mucogenicum and Mycobacterium neoaurum clade members emphasizing tRNA and non-coding RNA.</title>
        <authorList>
            <person name="Behra P.R.K."/>
            <person name="Pettersson B.M.F."/>
            <person name="Das S."/>
            <person name="Dasgupta S."/>
            <person name="Kirsebom L.A."/>
        </authorList>
    </citation>
    <scope>NUCLEOTIDE SEQUENCE [LARGE SCALE GENOMIC DNA]</scope>
    <source>
        <strain evidence="7 8">DSM 44124</strain>
    </source>
</reference>
<dbReference type="InterPro" id="IPR036388">
    <property type="entry name" value="WH-like_DNA-bd_sf"/>
</dbReference>
<dbReference type="Pfam" id="PF04542">
    <property type="entry name" value="Sigma70_r2"/>
    <property type="match status" value="1"/>
</dbReference>
<feature type="region of interest" description="Disordered" evidence="5">
    <location>
        <begin position="341"/>
        <end position="488"/>
    </location>
</feature>
<evidence type="ECO:0000256" key="5">
    <source>
        <dbReference type="SAM" id="MobiDB-lite"/>
    </source>
</evidence>
<dbReference type="EMBL" id="CP062008">
    <property type="protein sequence ID" value="QPG68247.1"/>
    <property type="molecule type" value="Genomic_DNA"/>
</dbReference>
<dbReference type="Gene3D" id="1.10.1740.10">
    <property type="match status" value="1"/>
</dbReference>
<gene>
    <name evidence="7" type="ORF">C1S78_022640</name>
</gene>
<reference evidence="7 8" key="2">
    <citation type="journal article" date="2019" name="Sci. Rep.">
        <title>Insight into the biology of Mycobacterium mucogenicum and Mycobacterium neoaurum clade members.</title>
        <authorList>
            <person name="Behra P.R.K."/>
            <person name="Pettersson B.M.F."/>
            <person name="Ramesh M."/>
            <person name="Dasgupta S."/>
            <person name="Kirsebom L.A."/>
        </authorList>
    </citation>
    <scope>NUCLEOTIDE SEQUENCE [LARGE SCALE GENOMIC DNA]</scope>
    <source>
        <strain evidence="7 8">DSM 44124</strain>
    </source>
</reference>
<accession>A0A8E4R5H4</accession>
<dbReference type="InterPro" id="IPR013325">
    <property type="entry name" value="RNA_pol_sigma_r2"/>
</dbReference>
<dbReference type="NCBIfam" id="TIGR02937">
    <property type="entry name" value="sigma70-ECF"/>
    <property type="match status" value="1"/>
</dbReference>
<dbReference type="InterPro" id="IPR013324">
    <property type="entry name" value="RNA_pol_sigma_r3/r4-like"/>
</dbReference>
<dbReference type="InterPro" id="IPR039425">
    <property type="entry name" value="RNA_pol_sigma-70-like"/>
</dbReference>
<proteinExistence type="inferred from homology"/>
<feature type="domain" description="RNA polymerase sigma-70 region 2" evidence="6">
    <location>
        <begin position="30"/>
        <end position="97"/>
    </location>
</feature>
<protein>
    <submittedName>
        <fullName evidence="7">Sigma-70 family RNA polymerase sigma factor</fullName>
    </submittedName>
</protein>
<comment type="similarity">
    <text evidence="1">Belongs to the sigma-70 factor family. ECF subfamily.</text>
</comment>
<keyword evidence="8" id="KW-1185">Reference proteome</keyword>
<dbReference type="SUPFAM" id="SSF88659">
    <property type="entry name" value="Sigma3 and sigma4 domains of RNA polymerase sigma factors"/>
    <property type="match status" value="1"/>
</dbReference>
<feature type="compositionally biased region" description="Pro residues" evidence="5">
    <location>
        <begin position="446"/>
        <end position="476"/>
    </location>
</feature>
<dbReference type="PANTHER" id="PTHR43133">
    <property type="entry name" value="RNA POLYMERASE ECF-TYPE SIGMA FACTO"/>
    <property type="match status" value="1"/>
</dbReference>
<dbReference type="AlphaFoldDB" id="A0A8E4R5H4"/>
<feature type="compositionally biased region" description="Acidic residues" evidence="5">
    <location>
        <begin position="100"/>
        <end position="109"/>
    </location>
</feature>
<dbReference type="SUPFAM" id="SSF88946">
    <property type="entry name" value="Sigma2 domain of RNA polymerase sigma factors"/>
    <property type="match status" value="1"/>
</dbReference>
<evidence type="ECO:0000256" key="1">
    <source>
        <dbReference type="ARBA" id="ARBA00010641"/>
    </source>
</evidence>
<dbReference type="KEGG" id="mmuc:C1S78_022640"/>
<keyword evidence="2" id="KW-0805">Transcription regulation</keyword>
<dbReference type="GeneID" id="76727751"/>
<evidence type="ECO:0000256" key="2">
    <source>
        <dbReference type="ARBA" id="ARBA00023015"/>
    </source>
</evidence>
<dbReference type="GO" id="GO:0006352">
    <property type="term" value="P:DNA-templated transcription initiation"/>
    <property type="evidence" value="ECO:0007669"/>
    <property type="project" value="InterPro"/>
</dbReference>
<dbReference type="Gene3D" id="1.10.10.10">
    <property type="entry name" value="Winged helix-like DNA-binding domain superfamily/Winged helix DNA-binding domain"/>
    <property type="match status" value="1"/>
</dbReference>
<feature type="compositionally biased region" description="Pro residues" evidence="5">
    <location>
        <begin position="389"/>
        <end position="419"/>
    </location>
</feature>
<feature type="compositionally biased region" description="Low complexity" evidence="5">
    <location>
        <begin position="428"/>
        <end position="445"/>
    </location>
</feature>
<evidence type="ECO:0000256" key="4">
    <source>
        <dbReference type="ARBA" id="ARBA00023163"/>
    </source>
</evidence>
<feature type="compositionally biased region" description="Low complexity" evidence="5">
    <location>
        <begin position="373"/>
        <end position="388"/>
    </location>
</feature>
<dbReference type="InterPro" id="IPR014284">
    <property type="entry name" value="RNA_pol_sigma-70_dom"/>
</dbReference>
<evidence type="ECO:0000256" key="3">
    <source>
        <dbReference type="ARBA" id="ARBA00023082"/>
    </source>
</evidence>
<keyword evidence="4" id="KW-0804">Transcription</keyword>
<dbReference type="PANTHER" id="PTHR43133:SF51">
    <property type="entry name" value="RNA POLYMERASE SIGMA FACTOR"/>
    <property type="match status" value="1"/>
</dbReference>
<dbReference type="InterPro" id="IPR007627">
    <property type="entry name" value="RNA_pol_sigma70_r2"/>
</dbReference>
<dbReference type="Proteomes" id="UP000309231">
    <property type="component" value="Chromosome"/>
</dbReference>
<evidence type="ECO:0000313" key="7">
    <source>
        <dbReference type="EMBL" id="QPG68247.1"/>
    </source>
</evidence>
<organism evidence="7 8">
    <name type="scientific">Mycolicibacterium mucogenicum DSM 44124</name>
    <dbReference type="NCBI Taxonomy" id="1226753"/>
    <lineage>
        <taxon>Bacteria</taxon>
        <taxon>Bacillati</taxon>
        <taxon>Actinomycetota</taxon>
        <taxon>Actinomycetes</taxon>
        <taxon>Mycobacteriales</taxon>
        <taxon>Mycobacteriaceae</taxon>
        <taxon>Mycolicibacterium</taxon>
    </lineage>
</organism>
<feature type="region of interest" description="Disordered" evidence="5">
    <location>
        <begin position="96"/>
        <end position="115"/>
    </location>
</feature>
<name>A0A8E4R5H4_MYCMU</name>
<dbReference type="GO" id="GO:0016987">
    <property type="term" value="F:sigma factor activity"/>
    <property type="evidence" value="ECO:0007669"/>
    <property type="project" value="UniProtKB-KW"/>
</dbReference>
<evidence type="ECO:0000259" key="6">
    <source>
        <dbReference type="Pfam" id="PF04542"/>
    </source>
</evidence>
<keyword evidence="3" id="KW-0731">Sigma factor</keyword>
<feature type="compositionally biased region" description="Low complexity" evidence="5">
    <location>
        <begin position="344"/>
        <end position="364"/>
    </location>
</feature>